<dbReference type="Proteomes" id="UP000663801">
    <property type="component" value="Unassembled WGS sequence"/>
</dbReference>
<feature type="region of interest" description="Disordered" evidence="1">
    <location>
        <begin position="26"/>
        <end position="54"/>
    </location>
</feature>
<dbReference type="InterPro" id="IPR050180">
    <property type="entry name" value="RNR_Ribonuclease"/>
</dbReference>
<proteinExistence type="predicted"/>
<protein>
    <submittedName>
        <fullName evidence="3">RNB domain-containing ribonuclease</fullName>
    </submittedName>
</protein>
<feature type="region of interest" description="Disordered" evidence="1">
    <location>
        <begin position="68"/>
        <end position="101"/>
    </location>
</feature>
<accession>A0A938YND4</accession>
<dbReference type="EMBL" id="JAERWL010000006">
    <property type="protein sequence ID" value="MBM9476035.1"/>
    <property type="molecule type" value="Genomic_DNA"/>
</dbReference>
<feature type="compositionally biased region" description="Low complexity" evidence="1">
    <location>
        <begin position="81"/>
        <end position="101"/>
    </location>
</feature>
<dbReference type="SMART" id="SM00955">
    <property type="entry name" value="RNB"/>
    <property type="match status" value="1"/>
</dbReference>
<dbReference type="GO" id="GO:0004540">
    <property type="term" value="F:RNA nuclease activity"/>
    <property type="evidence" value="ECO:0007669"/>
    <property type="project" value="InterPro"/>
</dbReference>
<sequence length="577" mass="60571">MPDRAQGRRPLHEGTVLAASVVGLLARPPYSGRPPGRNGTGLQTEQSAEDEQDQAHPLIRTHVRAHGGRFVGGSPTGGRLGPTARPGSGAGTGSSRRSPVVVPRVSAPSVGPVADLDFAAVRADLGIEEDYPGGAVEEARTAAERLPAVLATLPDETAVPFVTVDPPGSRDLDQAVHLSRRDGGYRVRYAIADVASFVEPGGVLDIETWRRGATQYSPDRSVPLHPTELSEGAASLLPGVVRAAVLWTIDLDAAGEPVAVDVHRAAVRSVARLDYAGVQADLDAGRAHPGIELLPEIGALRTAIGRARHAITLDLPDIEVERGGDGHWTLVRRAVLPVEQANAEISLLTGTCAAVIMLRGLIGILRTLPVPGPEQVQTLRRATAALGIRWPAEESADSVIARMDGTRPMDAAFLEDAVRLLRGAGYTPFDGVVPEHTGHGGVGAAYAHVTAPLRRLVDRYGSEVCLALTAGTPVPDWVRRALPDLPAAMSAADRRSSALAKAVQGAVSTALLGGREGEVFPATVLQIDAERDRAVVVLHDPPVRANCSPRGLTEGTVVDVRLVSADPATHRFVVEPV</sequence>
<dbReference type="GO" id="GO:0005829">
    <property type="term" value="C:cytosol"/>
    <property type="evidence" value="ECO:0007669"/>
    <property type="project" value="TreeGrafter"/>
</dbReference>
<dbReference type="GO" id="GO:0006402">
    <property type="term" value="P:mRNA catabolic process"/>
    <property type="evidence" value="ECO:0007669"/>
    <property type="project" value="TreeGrafter"/>
</dbReference>
<evidence type="ECO:0000313" key="3">
    <source>
        <dbReference type="EMBL" id="MBM9476035.1"/>
    </source>
</evidence>
<evidence type="ECO:0000256" key="1">
    <source>
        <dbReference type="SAM" id="MobiDB-lite"/>
    </source>
</evidence>
<feature type="domain" description="RNB" evidence="2">
    <location>
        <begin position="153"/>
        <end position="471"/>
    </location>
</feature>
<dbReference type="PANTHER" id="PTHR23355">
    <property type="entry name" value="RIBONUCLEASE"/>
    <property type="match status" value="1"/>
</dbReference>
<reference evidence="3" key="1">
    <citation type="submission" date="2021-01" db="EMBL/GenBank/DDBJ databases">
        <title>KCTC 19127 draft genome.</title>
        <authorList>
            <person name="An D."/>
        </authorList>
    </citation>
    <scope>NUCLEOTIDE SEQUENCE</scope>
    <source>
        <strain evidence="3">KCTC 19127</strain>
    </source>
</reference>
<gene>
    <name evidence="3" type="ORF">JL107_06230</name>
</gene>
<dbReference type="PANTHER" id="PTHR23355:SF9">
    <property type="entry name" value="DIS3-LIKE EXONUCLEASE 2"/>
    <property type="match status" value="1"/>
</dbReference>
<dbReference type="InterPro" id="IPR040596">
    <property type="entry name" value="RNase_II_C_S1"/>
</dbReference>
<dbReference type="InterPro" id="IPR001900">
    <property type="entry name" value="RNase_II/R"/>
</dbReference>
<feature type="compositionally biased region" description="Gly residues" evidence="1">
    <location>
        <begin position="69"/>
        <end position="80"/>
    </location>
</feature>
<dbReference type="AlphaFoldDB" id="A0A938YND4"/>
<dbReference type="InterPro" id="IPR012340">
    <property type="entry name" value="NA-bd_OB-fold"/>
</dbReference>
<dbReference type="SUPFAM" id="SSF50249">
    <property type="entry name" value="Nucleic acid-binding proteins"/>
    <property type="match status" value="1"/>
</dbReference>
<dbReference type="Pfam" id="PF18614">
    <property type="entry name" value="RNase_II_C_S1"/>
    <property type="match status" value="1"/>
</dbReference>
<organism evidence="3 4">
    <name type="scientific">Nakamurella flavida</name>
    <dbReference type="NCBI Taxonomy" id="363630"/>
    <lineage>
        <taxon>Bacteria</taxon>
        <taxon>Bacillati</taxon>
        <taxon>Actinomycetota</taxon>
        <taxon>Actinomycetes</taxon>
        <taxon>Nakamurellales</taxon>
        <taxon>Nakamurellaceae</taxon>
        <taxon>Nakamurella</taxon>
    </lineage>
</organism>
<comment type="caution">
    <text evidence="3">The sequence shown here is derived from an EMBL/GenBank/DDBJ whole genome shotgun (WGS) entry which is preliminary data.</text>
</comment>
<evidence type="ECO:0000259" key="2">
    <source>
        <dbReference type="SMART" id="SM00955"/>
    </source>
</evidence>
<dbReference type="GO" id="GO:0003723">
    <property type="term" value="F:RNA binding"/>
    <property type="evidence" value="ECO:0007669"/>
    <property type="project" value="InterPro"/>
</dbReference>
<keyword evidence="4" id="KW-1185">Reference proteome</keyword>
<name>A0A938YND4_9ACTN</name>
<dbReference type="Pfam" id="PF00773">
    <property type="entry name" value="RNB"/>
    <property type="match status" value="1"/>
</dbReference>
<evidence type="ECO:0000313" key="4">
    <source>
        <dbReference type="Proteomes" id="UP000663801"/>
    </source>
</evidence>